<feature type="transmembrane region" description="Helical" evidence="1">
    <location>
        <begin position="33"/>
        <end position="60"/>
    </location>
</feature>
<dbReference type="GO" id="GO:0006629">
    <property type="term" value="P:lipid metabolic process"/>
    <property type="evidence" value="ECO:0007669"/>
    <property type="project" value="InterPro"/>
</dbReference>
<organism evidence="3 4">
    <name type="scientific">Desulfonema magnum</name>
    <dbReference type="NCBI Taxonomy" id="45655"/>
    <lineage>
        <taxon>Bacteria</taxon>
        <taxon>Pseudomonadati</taxon>
        <taxon>Thermodesulfobacteriota</taxon>
        <taxon>Desulfobacteria</taxon>
        <taxon>Desulfobacterales</taxon>
        <taxon>Desulfococcaceae</taxon>
        <taxon>Desulfonema</taxon>
    </lineage>
</organism>
<name>A0A975BUG7_9BACT</name>
<dbReference type="PIRSF" id="PIRSF006162">
    <property type="entry name" value="PgpA"/>
    <property type="match status" value="1"/>
</dbReference>
<dbReference type="InterPro" id="IPR026037">
    <property type="entry name" value="PgpA"/>
</dbReference>
<evidence type="ECO:0000259" key="2">
    <source>
        <dbReference type="Pfam" id="PF04608"/>
    </source>
</evidence>
<keyword evidence="4" id="KW-1185">Reference proteome</keyword>
<keyword evidence="1" id="KW-0472">Membrane</keyword>
<dbReference type="Proteomes" id="UP000663722">
    <property type="component" value="Chromosome"/>
</dbReference>
<feature type="domain" description="YutG/PgpA" evidence="2">
    <location>
        <begin position="11"/>
        <end position="156"/>
    </location>
</feature>
<evidence type="ECO:0000313" key="4">
    <source>
        <dbReference type="Proteomes" id="UP000663722"/>
    </source>
</evidence>
<dbReference type="Pfam" id="PF04608">
    <property type="entry name" value="PgpA"/>
    <property type="match status" value="1"/>
</dbReference>
<dbReference type="CDD" id="cd06971">
    <property type="entry name" value="PgpA"/>
    <property type="match status" value="1"/>
</dbReference>
<feature type="transmembrane region" description="Helical" evidence="1">
    <location>
        <begin position="134"/>
        <end position="159"/>
    </location>
</feature>
<gene>
    <name evidence="3" type="ORF">dnm_080590</name>
</gene>
<dbReference type="AlphaFoldDB" id="A0A975BUG7"/>
<sequence length="168" mass="19026">MKIKNFVYIAIGSALGLGLSPFFPGTFGASAGVLFHVLIVFFLPVKIQWAALVFVFILVCSANHVLTPWAEDYWGCKDPKYFVLDEVAGYLLIPILFRYGQLWKVVLWGFLLFRVFDIFKLIPPARQIDQNMHGAWGILLDDLVSAGYAVLVMYLIYWLGPSWLISDS</sequence>
<protein>
    <submittedName>
        <fullName evidence="3">Phosphatidylglycerophosphatase A</fullName>
    </submittedName>
</protein>
<dbReference type="PANTHER" id="PTHR36305">
    <property type="entry name" value="PHOSPHATIDYLGLYCEROPHOSPHATASE A"/>
    <property type="match status" value="1"/>
</dbReference>
<dbReference type="SUPFAM" id="SSF101307">
    <property type="entry name" value="YutG-like"/>
    <property type="match status" value="1"/>
</dbReference>
<dbReference type="EMBL" id="CP061800">
    <property type="protein sequence ID" value="QTA91986.1"/>
    <property type="molecule type" value="Genomic_DNA"/>
</dbReference>
<keyword evidence="1" id="KW-1133">Transmembrane helix</keyword>
<evidence type="ECO:0000313" key="3">
    <source>
        <dbReference type="EMBL" id="QTA91986.1"/>
    </source>
</evidence>
<accession>A0A975BUG7</accession>
<evidence type="ECO:0000256" key="1">
    <source>
        <dbReference type="SAM" id="Phobius"/>
    </source>
</evidence>
<keyword evidence="1" id="KW-0812">Transmembrane</keyword>
<reference evidence="3" key="1">
    <citation type="journal article" date="2021" name="Microb. Physiol.">
        <title>Proteogenomic Insights into the Physiology of Marine, Sulfate-Reducing, Filamentous Desulfonema limicola and Desulfonema magnum.</title>
        <authorList>
            <person name="Schnaars V."/>
            <person name="Wohlbrand L."/>
            <person name="Scheve S."/>
            <person name="Hinrichs C."/>
            <person name="Reinhardt R."/>
            <person name="Rabus R."/>
        </authorList>
    </citation>
    <scope>NUCLEOTIDE SEQUENCE</scope>
    <source>
        <strain evidence="3">4be13</strain>
    </source>
</reference>
<feature type="transmembrane region" description="Helical" evidence="1">
    <location>
        <begin position="105"/>
        <end position="122"/>
    </location>
</feature>
<dbReference type="PANTHER" id="PTHR36305:SF1">
    <property type="entry name" value="PHOSPHATIDYLGLYCEROPHOSPHATASE A"/>
    <property type="match status" value="1"/>
</dbReference>
<dbReference type="GO" id="GO:0008962">
    <property type="term" value="F:phosphatidylglycerophosphatase activity"/>
    <property type="evidence" value="ECO:0007669"/>
    <property type="project" value="InterPro"/>
</dbReference>
<proteinExistence type="predicted"/>
<dbReference type="KEGG" id="dmm:dnm_080590"/>
<dbReference type="InterPro" id="IPR007686">
    <property type="entry name" value="YutG/PgpA"/>
</dbReference>
<feature type="transmembrane region" description="Helical" evidence="1">
    <location>
        <begin position="7"/>
        <end position="27"/>
    </location>
</feature>
<dbReference type="InterPro" id="IPR036681">
    <property type="entry name" value="PgpA-like_sf"/>
</dbReference>